<dbReference type="PANTHER" id="PTHR42655">
    <property type="entry name" value="GLYCOGEN PHOSPHORYLASE"/>
    <property type="match status" value="1"/>
</dbReference>
<evidence type="ECO:0000256" key="3">
    <source>
        <dbReference type="ARBA" id="ARBA00006047"/>
    </source>
</evidence>
<dbReference type="InterPro" id="IPR035090">
    <property type="entry name" value="Pyridoxal_P_attach_site"/>
</dbReference>
<keyword evidence="7" id="KW-0663">Pyridoxal phosphate</keyword>
<comment type="function">
    <text evidence="9">Phosphorylase is an important allosteric enzyme in carbohydrate metabolism. Enzymes from different sources differ in their regulatory mechanisms and in their natural substrates. However, all known phosphorylases share catalytic and structural properties.</text>
</comment>
<dbReference type="SUPFAM" id="SSF53756">
    <property type="entry name" value="UDP-Glycosyltransferase/glycogen phosphorylase"/>
    <property type="match status" value="1"/>
</dbReference>
<protein>
    <recommendedName>
        <fullName evidence="4">glycogen phosphorylase</fullName>
        <ecNumber evidence="4">2.4.1.1</ecNumber>
    </recommendedName>
</protein>
<dbReference type="PANTHER" id="PTHR42655:SF1">
    <property type="entry name" value="GLYCOGEN PHOSPHORYLASE"/>
    <property type="match status" value="1"/>
</dbReference>
<dbReference type="Pfam" id="PF00343">
    <property type="entry name" value="Phosphorylase"/>
    <property type="match status" value="2"/>
</dbReference>
<dbReference type="PROSITE" id="PS00102">
    <property type="entry name" value="PHOSPHORYLASE"/>
    <property type="match status" value="1"/>
</dbReference>
<dbReference type="InterPro" id="IPR011834">
    <property type="entry name" value="Agluc_phsphrylas"/>
</dbReference>
<evidence type="ECO:0000313" key="10">
    <source>
        <dbReference type="EMBL" id="MCA9387113.1"/>
    </source>
</evidence>
<dbReference type="GO" id="GO:0030170">
    <property type="term" value="F:pyridoxal phosphate binding"/>
    <property type="evidence" value="ECO:0007669"/>
    <property type="project" value="InterPro"/>
</dbReference>
<keyword evidence="5" id="KW-0328">Glycosyltransferase</keyword>
<comment type="cofactor">
    <cofactor evidence="2">
        <name>pyridoxal 5'-phosphate</name>
        <dbReference type="ChEBI" id="CHEBI:597326"/>
    </cofactor>
</comment>
<organism evidence="10 11">
    <name type="scientific">Candidatus Dojkabacteria bacterium</name>
    <dbReference type="NCBI Taxonomy" id="2099670"/>
    <lineage>
        <taxon>Bacteria</taxon>
        <taxon>Candidatus Dojkabacteria</taxon>
    </lineage>
</organism>
<dbReference type="EC" id="2.4.1.1" evidence="4"/>
<evidence type="ECO:0000256" key="4">
    <source>
        <dbReference type="ARBA" id="ARBA00012591"/>
    </source>
</evidence>
<evidence type="ECO:0000256" key="1">
    <source>
        <dbReference type="ARBA" id="ARBA00001275"/>
    </source>
</evidence>
<comment type="caution">
    <text evidence="10">The sequence shown here is derived from an EMBL/GenBank/DDBJ whole genome shotgun (WGS) entry which is preliminary data.</text>
</comment>
<gene>
    <name evidence="10" type="primary">glgP</name>
    <name evidence="10" type="ORF">KC669_03705</name>
</gene>
<evidence type="ECO:0000256" key="5">
    <source>
        <dbReference type="ARBA" id="ARBA00022676"/>
    </source>
</evidence>
<proteinExistence type="inferred from homology"/>
<dbReference type="InterPro" id="IPR052182">
    <property type="entry name" value="Glycogen/Maltodextrin_Phosph"/>
</dbReference>
<reference evidence="10" key="2">
    <citation type="journal article" date="2021" name="Microbiome">
        <title>Successional dynamics and alternative stable states in a saline activated sludge microbial community over 9 years.</title>
        <authorList>
            <person name="Wang Y."/>
            <person name="Ye J."/>
            <person name="Ju F."/>
            <person name="Liu L."/>
            <person name="Boyd J.A."/>
            <person name="Deng Y."/>
            <person name="Parks D.H."/>
            <person name="Jiang X."/>
            <person name="Yin X."/>
            <person name="Woodcroft B.J."/>
            <person name="Tyson G.W."/>
            <person name="Hugenholtz P."/>
            <person name="Polz M.F."/>
            <person name="Zhang T."/>
        </authorList>
    </citation>
    <scope>NUCLEOTIDE SEQUENCE</scope>
    <source>
        <strain evidence="10">HKST-UBA09</strain>
    </source>
</reference>
<evidence type="ECO:0000256" key="9">
    <source>
        <dbReference type="ARBA" id="ARBA00025174"/>
    </source>
</evidence>
<accession>A0A955LAT5</accession>
<evidence type="ECO:0000256" key="8">
    <source>
        <dbReference type="ARBA" id="ARBA00023277"/>
    </source>
</evidence>
<name>A0A955LAT5_9BACT</name>
<evidence type="ECO:0000256" key="2">
    <source>
        <dbReference type="ARBA" id="ARBA00001933"/>
    </source>
</evidence>
<dbReference type="Gene3D" id="3.40.50.2000">
    <property type="entry name" value="Glycogen Phosphorylase B"/>
    <property type="match status" value="2"/>
</dbReference>
<reference evidence="10" key="1">
    <citation type="submission" date="2020-04" db="EMBL/GenBank/DDBJ databases">
        <authorList>
            <person name="Zhang T."/>
        </authorList>
    </citation>
    <scope>NUCLEOTIDE SEQUENCE</scope>
    <source>
        <strain evidence="10">HKST-UBA09</strain>
    </source>
</reference>
<dbReference type="AlphaFoldDB" id="A0A955LAT5"/>
<evidence type="ECO:0000256" key="6">
    <source>
        <dbReference type="ARBA" id="ARBA00022679"/>
    </source>
</evidence>
<comment type="catalytic activity">
    <reaction evidence="1">
        <text>[(1-&gt;4)-alpha-D-glucosyl](n) + phosphate = [(1-&gt;4)-alpha-D-glucosyl](n-1) + alpha-D-glucose 1-phosphate</text>
        <dbReference type="Rhea" id="RHEA:41732"/>
        <dbReference type="Rhea" id="RHEA-COMP:9584"/>
        <dbReference type="Rhea" id="RHEA-COMP:9586"/>
        <dbReference type="ChEBI" id="CHEBI:15444"/>
        <dbReference type="ChEBI" id="CHEBI:43474"/>
        <dbReference type="ChEBI" id="CHEBI:58601"/>
        <dbReference type="EC" id="2.4.1.1"/>
    </reaction>
</comment>
<dbReference type="EMBL" id="JAGQLF010000049">
    <property type="protein sequence ID" value="MCA9387113.1"/>
    <property type="molecule type" value="Genomic_DNA"/>
</dbReference>
<comment type="similarity">
    <text evidence="3">Belongs to the glycogen phosphorylase family.</text>
</comment>
<dbReference type="InterPro" id="IPR000811">
    <property type="entry name" value="Glyco_trans_35"/>
</dbReference>
<dbReference type="GO" id="GO:0005975">
    <property type="term" value="P:carbohydrate metabolic process"/>
    <property type="evidence" value="ECO:0007669"/>
    <property type="project" value="InterPro"/>
</dbReference>
<evidence type="ECO:0000313" key="11">
    <source>
        <dbReference type="Proteomes" id="UP000714915"/>
    </source>
</evidence>
<sequence>MLLNPRIAYFSMEIGLKDEIKEYAGGLGILAGDTLKTAADMGVDMVGISILYKNGYFKQVLADDGEQIEAADSWDYKNILQNTGIKVSVPLNDDTLHLEIWKYEIVGVTGKINPLYFLNADIDENSQENKYISFNLYTPYNHTRLRQEIALGIGGVMALKELGLSTFDIYHLNESHAAFGIVALRDMLGSKDEAKNHVCFTTHTPAEHGHIIHSKEEIESLISSEHASLLTNDYENNNLHLTKFSLLNSKFNNAVSQKHSEISSKMFDMPIPGITNGIHVSTWASEYFGRLFDEKIPTWRNYPEDLQRAEGISGDLVINAHDQAKQDLINYIEANNLGNLSLDIFTIGFARRVDGYKRSGFLFYELDRLKEVAEKFDGLQIIFSGKAYFDYSDGEDHIAYVIKLSKKNLGKLKIIYLPNYGMNTSSLMVSGCDIWLNNPIKPLEASGTSGMKAALNGVPNLSTIDGWWVEGLREGITGWAIGNEDDNNEETELMDMYSKLENTIIPAYQSNKREWARLMKSAIAYNASHFNTHRMLREYIDKGYNVSLA</sequence>
<evidence type="ECO:0000256" key="7">
    <source>
        <dbReference type="ARBA" id="ARBA00022898"/>
    </source>
</evidence>
<dbReference type="NCBIfam" id="TIGR02094">
    <property type="entry name" value="more_P_ylases"/>
    <property type="match status" value="1"/>
</dbReference>
<dbReference type="GO" id="GO:0008184">
    <property type="term" value="F:glycogen phosphorylase activity"/>
    <property type="evidence" value="ECO:0007669"/>
    <property type="project" value="InterPro"/>
</dbReference>
<dbReference type="Proteomes" id="UP000714915">
    <property type="component" value="Unassembled WGS sequence"/>
</dbReference>
<keyword evidence="8" id="KW-0119">Carbohydrate metabolism</keyword>
<keyword evidence="6" id="KW-0808">Transferase</keyword>